<dbReference type="AlphaFoldDB" id="A0A060IBG2"/>
<dbReference type="InterPro" id="IPR025700">
    <property type="entry name" value="Lys/Orn_oxygenase"/>
</dbReference>
<accession>A0A060IBG2</accession>
<keyword evidence="8" id="KW-0614">Plasmid</keyword>
<name>A0A060IBG2_RHIET</name>
<dbReference type="Gene3D" id="3.50.50.60">
    <property type="entry name" value="FAD/NAD(P)-binding domain"/>
    <property type="match status" value="1"/>
</dbReference>
<dbReference type="InterPro" id="IPR036188">
    <property type="entry name" value="FAD/NAD-bd_sf"/>
</dbReference>
<dbReference type="PRINTS" id="PR00368">
    <property type="entry name" value="FADPNR"/>
</dbReference>
<dbReference type="PROSITE" id="PS51257">
    <property type="entry name" value="PROKAR_LIPOPROTEIN"/>
    <property type="match status" value="1"/>
</dbReference>
<reference evidence="8 9" key="1">
    <citation type="submission" date="2013-12" db="EMBL/GenBank/DDBJ databases">
        <title>Complete genome sequence of Rhizobium etli bv. mimosae IE4771.</title>
        <authorList>
            <person name="Bustos P."/>
            <person name="Santamaria R.I."/>
            <person name="Lozano L."/>
            <person name="Ormeno-Orrillo E."/>
            <person name="Rogel M.A."/>
            <person name="Romero D."/>
            <person name="Cevallos M.A."/>
            <person name="Martinez-Romero E."/>
            <person name="Gonzalez V."/>
        </authorList>
    </citation>
    <scope>NUCLEOTIDE SEQUENCE [LARGE SCALE GENOMIC DNA]</scope>
    <source>
        <strain evidence="8 9">IE4771</strain>
        <plasmid evidence="9">Plasmid pRetIE4771d</plasmid>
    </source>
</reference>
<dbReference type="GO" id="GO:0047091">
    <property type="term" value="F:L-lysine 6-monooxygenase (NADPH) activity"/>
    <property type="evidence" value="ECO:0007669"/>
    <property type="project" value="UniProtKB-EC"/>
</dbReference>
<keyword evidence="5" id="KW-0274">FAD</keyword>
<keyword evidence="6" id="KW-0521">NADP</keyword>
<evidence type="ECO:0000256" key="5">
    <source>
        <dbReference type="ARBA" id="ARBA00022827"/>
    </source>
</evidence>
<dbReference type="EMBL" id="CP006990">
    <property type="protein sequence ID" value="AIC31072.1"/>
    <property type="molecule type" value="Genomic_DNA"/>
</dbReference>
<evidence type="ECO:0000256" key="7">
    <source>
        <dbReference type="ARBA" id="ARBA00023002"/>
    </source>
</evidence>
<protein>
    <submittedName>
        <fullName evidence="8">L-lysine 6-monooxygenase (NADPH)</fullName>
        <ecNumber evidence="8">1.14.13.59</ecNumber>
    </submittedName>
</protein>
<evidence type="ECO:0000256" key="4">
    <source>
        <dbReference type="ARBA" id="ARBA00022630"/>
    </source>
</evidence>
<dbReference type="SUPFAM" id="SSF51905">
    <property type="entry name" value="FAD/NAD(P)-binding domain"/>
    <property type="match status" value="2"/>
</dbReference>
<geneLocation type="plasmid" evidence="8 9">
    <name>pRetIE4771d</name>
</geneLocation>
<dbReference type="OrthoDB" id="7527071at2"/>
<comment type="pathway">
    <text evidence="2">Siderophore biosynthesis.</text>
</comment>
<comment type="cofactor">
    <cofactor evidence="1">
        <name>FAD</name>
        <dbReference type="ChEBI" id="CHEBI:57692"/>
    </cofactor>
</comment>
<keyword evidence="7 8" id="KW-0560">Oxidoreductase</keyword>
<evidence type="ECO:0000256" key="1">
    <source>
        <dbReference type="ARBA" id="ARBA00001974"/>
    </source>
</evidence>
<organism evidence="8 9">
    <name type="scientific">Rhizobium etli bv. mimosae str. IE4771</name>
    <dbReference type="NCBI Taxonomy" id="1432050"/>
    <lineage>
        <taxon>Bacteria</taxon>
        <taxon>Pseudomonadati</taxon>
        <taxon>Pseudomonadota</taxon>
        <taxon>Alphaproteobacteria</taxon>
        <taxon>Hyphomicrobiales</taxon>
        <taxon>Rhizobiaceae</taxon>
        <taxon>Rhizobium/Agrobacterium group</taxon>
        <taxon>Rhizobium</taxon>
    </lineage>
</organism>
<gene>
    <name evidence="8" type="primary">iucD</name>
    <name evidence="8" type="ORF">IE4771_PD00518</name>
</gene>
<dbReference type="Pfam" id="PF13434">
    <property type="entry name" value="Lys_Orn_oxgnase"/>
    <property type="match status" value="1"/>
</dbReference>
<sequence length="452" mass="50379">MTVAFTRRDALNEPLDLAGIGIGPSNLSLACLLESVPEVRSRFFERRASFDWHPGMMMPGVELQSSFLKDLVTPVLPTSRWSFVSYLVAHKRLYAFLNANYEAVPRQEFARYLAWVANGVDGLRYGTDIRDVEHRDDRFVLRFDNGQEEAKNLVIGTGSSPFVPDWAKPFLGSDCFHNSEAKSRLKDLRAARIVVVGGGQSGGEVVEALLGDASSMKELTWISRRHNFEPINDTPFSNQVFSPEYVQAYLKLSGEQKQAALKNSILTSDGLSISTIHSIYRRLYALRYLDQSALNASLSPNRDVIQMERNGNAYRLIVRNHFDGGIEVLHADAVVLATGYRFRLPDALGSLGERISLDRNGYPTLNDDYTMQWTGPRTNRLFAQNAGRYSHGIADSQLSLMAWRSAAIVNALLGRQHFDAEPDNAQLVWATEAASAIPHQLRAGYSDGMLSS</sequence>
<evidence type="ECO:0000256" key="3">
    <source>
        <dbReference type="ARBA" id="ARBA00007588"/>
    </source>
</evidence>
<evidence type="ECO:0000256" key="2">
    <source>
        <dbReference type="ARBA" id="ARBA00004924"/>
    </source>
</evidence>
<dbReference type="PANTHER" id="PTHR42802">
    <property type="entry name" value="MONOOXYGENASE"/>
    <property type="match status" value="1"/>
</dbReference>
<evidence type="ECO:0000256" key="6">
    <source>
        <dbReference type="ARBA" id="ARBA00022857"/>
    </source>
</evidence>
<dbReference type="EC" id="1.14.13.59" evidence="8"/>
<comment type="similarity">
    <text evidence="3">Belongs to the lysine N(6)-hydroxylase/L-ornithine N(5)-oxygenase family.</text>
</comment>
<keyword evidence="4" id="KW-0285">Flavoprotein</keyword>
<proteinExistence type="inferred from homology"/>
<dbReference type="HOGENOM" id="CLU_020931_0_0_5"/>
<evidence type="ECO:0000313" key="9">
    <source>
        <dbReference type="Proteomes" id="UP000027180"/>
    </source>
</evidence>
<dbReference type="PANTHER" id="PTHR42802:SF1">
    <property type="entry name" value="L-ORNITHINE N(5)-MONOOXYGENASE"/>
    <property type="match status" value="1"/>
</dbReference>
<dbReference type="RefSeq" id="WP_040142138.1">
    <property type="nucleotide sequence ID" value="NZ_CP006990.1"/>
</dbReference>
<dbReference type="Proteomes" id="UP000027180">
    <property type="component" value="Plasmid pRetIE4771d"/>
</dbReference>
<evidence type="ECO:0000313" key="8">
    <source>
        <dbReference type="EMBL" id="AIC31072.1"/>
    </source>
</evidence>
<dbReference type="KEGG" id="rei:IE4771_PD00518"/>